<evidence type="ECO:0000256" key="4">
    <source>
        <dbReference type="ARBA" id="ARBA00023034"/>
    </source>
</evidence>
<accession>A0ABD1XTE0</accession>
<gene>
    <name evidence="7" type="ORF">R1flu_023924</name>
</gene>
<protein>
    <recommendedName>
        <fullName evidence="6">Exostosin GT47 domain-containing protein</fullName>
    </recommendedName>
</protein>
<sequence length="485" mass="55961">MSYGGVLGAPGPKSGPKVVWRWVLVCMVLGTAGALAICGFLAGLGNYVMRQQSPSRTIVADIEDEFVPEARAIRKERIRLCQGRRVYTYNLPKQFNLDILDRFCQNKTNYPEMCQKFINSGLGFELRHVMDPLESWYRTDQFSLDLMFHERMRKYPCATDDPEIADLYYVPYYVGWDIAEHLFTPQIQIRDQLVQRFVGWMMAQPSFNRLQGHKHLLVLGRIVWDFDRKVELSNWGNSLLSAPELENMTSLMLERNPSIDPEKQVAVPYPTSFHPRSDSELKLWQKKVASSPRNGSLVSLAGSPRRDKTKGSVMYYYLRDNLFEQCNKSEVCTFIICDQIDCQSNPHLVTKLLLQSTFCLQPPGDSPTRKGIFDCFMAGTIPVFFTPLSAHQQYLWHLPQDGDSYSVLFDEVEVRDKGFDVMSALKQIPPSRIKRMQRTIVEQILPAIVYDHPDRDPNKKSRDVIDRILEHLFTRGLHDQYDNLT</sequence>
<evidence type="ECO:0000256" key="3">
    <source>
        <dbReference type="ARBA" id="ARBA00022968"/>
    </source>
</evidence>
<dbReference type="EMBL" id="JBHFFA010000007">
    <property type="protein sequence ID" value="KAL2612232.1"/>
    <property type="molecule type" value="Genomic_DNA"/>
</dbReference>
<name>A0ABD1XTE0_9MARC</name>
<reference evidence="7 8" key="1">
    <citation type="submission" date="2024-09" db="EMBL/GenBank/DDBJ databases">
        <title>Chromosome-scale assembly of Riccia fluitans.</title>
        <authorList>
            <person name="Paukszto L."/>
            <person name="Sawicki J."/>
            <person name="Karawczyk K."/>
            <person name="Piernik-Szablinska J."/>
            <person name="Szczecinska M."/>
            <person name="Mazdziarz M."/>
        </authorList>
    </citation>
    <scope>NUCLEOTIDE SEQUENCE [LARGE SCALE GENOMIC DNA]</scope>
    <source>
        <strain evidence="7">Rf_01</strain>
        <tissue evidence="7">Aerial parts of the thallus</tissue>
    </source>
</reference>
<feature type="transmembrane region" description="Helical" evidence="5">
    <location>
        <begin position="20"/>
        <end position="48"/>
    </location>
</feature>
<evidence type="ECO:0000256" key="1">
    <source>
        <dbReference type="ARBA" id="ARBA00004323"/>
    </source>
</evidence>
<dbReference type="Proteomes" id="UP001605036">
    <property type="component" value="Unassembled WGS sequence"/>
</dbReference>
<evidence type="ECO:0000313" key="7">
    <source>
        <dbReference type="EMBL" id="KAL2612232.1"/>
    </source>
</evidence>
<keyword evidence="4" id="KW-0333">Golgi apparatus</keyword>
<feature type="domain" description="Exostosin GT47" evidence="6">
    <location>
        <begin position="81"/>
        <end position="416"/>
    </location>
</feature>
<keyword evidence="5" id="KW-1133">Transmembrane helix</keyword>
<evidence type="ECO:0000313" key="8">
    <source>
        <dbReference type="Proteomes" id="UP001605036"/>
    </source>
</evidence>
<dbReference type="GO" id="GO:0000139">
    <property type="term" value="C:Golgi membrane"/>
    <property type="evidence" value="ECO:0007669"/>
    <property type="project" value="UniProtKB-SubCell"/>
</dbReference>
<keyword evidence="8" id="KW-1185">Reference proteome</keyword>
<evidence type="ECO:0000256" key="2">
    <source>
        <dbReference type="ARBA" id="ARBA00010271"/>
    </source>
</evidence>
<dbReference type="InterPro" id="IPR040911">
    <property type="entry name" value="Exostosin_GT47"/>
</dbReference>
<comment type="caution">
    <text evidence="7">The sequence shown here is derived from an EMBL/GenBank/DDBJ whole genome shotgun (WGS) entry which is preliminary data.</text>
</comment>
<comment type="similarity">
    <text evidence="2">Belongs to the glycosyltransferase 47 family.</text>
</comment>
<proteinExistence type="inferred from homology"/>
<dbReference type="PANTHER" id="PTHR11062">
    <property type="entry name" value="EXOSTOSIN HEPARAN SULFATE GLYCOSYLTRANSFERASE -RELATED"/>
    <property type="match status" value="1"/>
</dbReference>
<evidence type="ECO:0000256" key="5">
    <source>
        <dbReference type="SAM" id="Phobius"/>
    </source>
</evidence>
<dbReference type="AlphaFoldDB" id="A0ABD1XTE0"/>
<keyword evidence="5" id="KW-0472">Membrane</keyword>
<keyword evidence="3" id="KW-0735">Signal-anchor</keyword>
<dbReference type="Pfam" id="PF03016">
    <property type="entry name" value="Exostosin_GT47"/>
    <property type="match status" value="1"/>
</dbReference>
<dbReference type="InterPro" id="IPR004263">
    <property type="entry name" value="Exostosin"/>
</dbReference>
<keyword evidence="5" id="KW-0812">Transmembrane</keyword>
<dbReference type="PANTHER" id="PTHR11062:SF375">
    <property type="entry name" value="EXOSTOSIN GT47 DOMAIN-CONTAINING PROTEIN"/>
    <property type="match status" value="1"/>
</dbReference>
<organism evidence="7 8">
    <name type="scientific">Riccia fluitans</name>
    <dbReference type="NCBI Taxonomy" id="41844"/>
    <lineage>
        <taxon>Eukaryota</taxon>
        <taxon>Viridiplantae</taxon>
        <taxon>Streptophyta</taxon>
        <taxon>Embryophyta</taxon>
        <taxon>Marchantiophyta</taxon>
        <taxon>Marchantiopsida</taxon>
        <taxon>Marchantiidae</taxon>
        <taxon>Marchantiales</taxon>
        <taxon>Ricciaceae</taxon>
        <taxon>Riccia</taxon>
    </lineage>
</organism>
<evidence type="ECO:0000259" key="6">
    <source>
        <dbReference type="Pfam" id="PF03016"/>
    </source>
</evidence>
<comment type="subcellular location">
    <subcellularLocation>
        <location evidence="1">Golgi apparatus membrane</location>
        <topology evidence="1">Single-pass type II membrane protein</topology>
    </subcellularLocation>
</comment>